<keyword evidence="2" id="KW-1185">Reference proteome</keyword>
<name>A0A9D4JBL8_DREPO</name>
<dbReference type="AlphaFoldDB" id="A0A9D4JBL8"/>
<dbReference type="Proteomes" id="UP000828390">
    <property type="component" value="Unassembled WGS sequence"/>
</dbReference>
<protein>
    <submittedName>
        <fullName evidence="1">Uncharacterized protein</fullName>
    </submittedName>
</protein>
<reference evidence="1" key="1">
    <citation type="journal article" date="2019" name="bioRxiv">
        <title>The Genome of the Zebra Mussel, Dreissena polymorpha: A Resource for Invasive Species Research.</title>
        <authorList>
            <person name="McCartney M.A."/>
            <person name="Auch B."/>
            <person name="Kono T."/>
            <person name="Mallez S."/>
            <person name="Zhang Y."/>
            <person name="Obille A."/>
            <person name="Becker A."/>
            <person name="Abrahante J.E."/>
            <person name="Garbe J."/>
            <person name="Badalamenti J.P."/>
            <person name="Herman A."/>
            <person name="Mangelson H."/>
            <person name="Liachko I."/>
            <person name="Sullivan S."/>
            <person name="Sone E.D."/>
            <person name="Koren S."/>
            <person name="Silverstein K.A.T."/>
            <person name="Beckman K.B."/>
            <person name="Gohl D.M."/>
        </authorList>
    </citation>
    <scope>NUCLEOTIDE SEQUENCE</scope>
    <source>
        <strain evidence="1">Duluth1</strain>
        <tissue evidence="1">Whole animal</tissue>
    </source>
</reference>
<proteinExistence type="predicted"/>
<evidence type="ECO:0000313" key="1">
    <source>
        <dbReference type="EMBL" id="KAH3807051.1"/>
    </source>
</evidence>
<evidence type="ECO:0000313" key="2">
    <source>
        <dbReference type="Proteomes" id="UP000828390"/>
    </source>
</evidence>
<gene>
    <name evidence="1" type="ORF">DPMN_135384</name>
</gene>
<accession>A0A9D4JBL8</accession>
<organism evidence="1 2">
    <name type="scientific">Dreissena polymorpha</name>
    <name type="common">Zebra mussel</name>
    <name type="synonym">Mytilus polymorpha</name>
    <dbReference type="NCBI Taxonomy" id="45954"/>
    <lineage>
        <taxon>Eukaryota</taxon>
        <taxon>Metazoa</taxon>
        <taxon>Spiralia</taxon>
        <taxon>Lophotrochozoa</taxon>
        <taxon>Mollusca</taxon>
        <taxon>Bivalvia</taxon>
        <taxon>Autobranchia</taxon>
        <taxon>Heteroconchia</taxon>
        <taxon>Euheterodonta</taxon>
        <taxon>Imparidentia</taxon>
        <taxon>Neoheterodontei</taxon>
        <taxon>Myida</taxon>
        <taxon>Dreissenoidea</taxon>
        <taxon>Dreissenidae</taxon>
        <taxon>Dreissena</taxon>
    </lineage>
</organism>
<dbReference type="EMBL" id="JAIWYP010000006">
    <property type="protein sequence ID" value="KAH3807051.1"/>
    <property type="molecule type" value="Genomic_DNA"/>
</dbReference>
<comment type="caution">
    <text evidence="1">The sequence shown here is derived from an EMBL/GenBank/DDBJ whole genome shotgun (WGS) entry which is preliminary data.</text>
</comment>
<reference evidence="1" key="2">
    <citation type="submission" date="2020-11" db="EMBL/GenBank/DDBJ databases">
        <authorList>
            <person name="McCartney M.A."/>
            <person name="Auch B."/>
            <person name="Kono T."/>
            <person name="Mallez S."/>
            <person name="Becker A."/>
            <person name="Gohl D.M."/>
            <person name="Silverstein K.A.T."/>
            <person name="Koren S."/>
            <person name="Bechman K.B."/>
            <person name="Herman A."/>
            <person name="Abrahante J.E."/>
            <person name="Garbe J."/>
        </authorList>
    </citation>
    <scope>NUCLEOTIDE SEQUENCE</scope>
    <source>
        <strain evidence="1">Duluth1</strain>
        <tissue evidence="1">Whole animal</tissue>
    </source>
</reference>
<sequence>MSQLEYVAFFDFLNCESVVYPVTVHRSMAFFGRSSGRLFEIKKYKHRRASMIASVATDVISSLASCIVMFSSIPIACLCWSLSWWSVSLSSRRRRFPSSDQVFFPFLPWMRWQLHNAHSTTSTVPLFWSANVVKIAHGYFVFYVSFTPTRCLDLDGVDTATDEDDIASDVAAVGSDEVLAARDVGAATDEDDIASDVAAAGSDDALDAPDVAAVGGDGVGAANEAWVLKRLVIL</sequence>